<feature type="compositionally biased region" description="Basic residues" evidence="3">
    <location>
        <begin position="125"/>
        <end position="134"/>
    </location>
</feature>
<dbReference type="PANTHER" id="PTHR21245">
    <property type="entry name" value="HETEROGENEOUS NUCLEAR RIBONUCLEOPROTEIN"/>
    <property type="match status" value="1"/>
</dbReference>
<gene>
    <name evidence="5" type="ORF">F444_20304</name>
</gene>
<dbReference type="Proteomes" id="UP000028582">
    <property type="component" value="Unassembled WGS sequence"/>
</dbReference>
<organism evidence="5 6">
    <name type="scientific">Phytophthora nicotianae P1976</name>
    <dbReference type="NCBI Taxonomy" id="1317066"/>
    <lineage>
        <taxon>Eukaryota</taxon>
        <taxon>Sar</taxon>
        <taxon>Stramenopiles</taxon>
        <taxon>Oomycota</taxon>
        <taxon>Peronosporomycetes</taxon>
        <taxon>Peronosporales</taxon>
        <taxon>Peronosporaceae</taxon>
        <taxon>Phytophthora</taxon>
    </lineage>
</organism>
<feature type="compositionally biased region" description="Basic residues" evidence="3">
    <location>
        <begin position="200"/>
        <end position="219"/>
    </location>
</feature>
<evidence type="ECO:0000259" key="4">
    <source>
        <dbReference type="PROSITE" id="PS50102"/>
    </source>
</evidence>
<feature type="compositionally biased region" description="Basic and acidic residues" evidence="3">
    <location>
        <begin position="109"/>
        <end position="124"/>
    </location>
</feature>
<reference evidence="5 6" key="1">
    <citation type="submission" date="2013-11" db="EMBL/GenBank/DDBJ databases">
        <title>The Genome Sequence of Phytophthora parasitica P1976.</title>
        <authorList>
            <consortium name="The Broad Institute Genomics Platform"/>
            <person name="Russ C."/>
            <person name="Tyler B."/>
            <person name="Panabieres F."/>
            <person name="Shan W."/>
            <person name="Tripathy S."/>
            <person name="Grunwald N."/>
            <person name="Machado M."/>
            <person name="Johnson C.S."/>
            <person name="Walker B."/>
            <person name="Young S."/>
            <person name="Zeng Q."/>
            <person name="Gargeya S."/>
            <person name="Fitzgerald M."/>
            <person name="Haas B."/>
            <person name="Abouelleil A."/>
            <person name="Allen A.W."/>
            <person name="Alvarado L."/>
            <person name="Arachchi H.M."/>
            <person name="Berlin A.M."/>
            <person name="Chapman S.B."/>
            <person name="Gainer-Dewar J."/>
            <person name="Goldberg J."/>
            <person name="Griggs A."/>
            <person name="Gujja S."/>
            <person name="Hansen M."/>
            <person name="Howarth C."/>
            <person name="Imamovic A."/>
            <person name="Ireland A."/>
            <person name="Larimer J."/>
            <person name="McCowan C."/>
            <person name="Murphy C."/>
            <person name="Pearson M."/>
            <person name="Poon T.W."/>
            <person name="Priest M."/>
            <person name="Roberts A."/>
            <person name="Saif S."/>
            <person name="Shea T."/>
            <person name="Sisk P."/>
            <person name="Sykes S."/>
            <person name="Wortman J."/>
            <person name="Nusbaum C."/>
            <person name="Birren B."/>
        </authorList>
    </citation>
    <scope>NUCLEOTIDE SEQUENCE [LARGE SCALE GENOMIC DNA]</scope>
    <source>
        <strain evidence="5 6">P1976</strain>
    </source>
</reference>
<sequence length="219" mass="26007">MEGEEKALAATEEDCRVYVGNLLPKAKEIHLTSKFARFGTIHSVWIARRPPGFAFVRFASPDAAQRAVDTCREGRAMEILGKAVRVQMAGDKDRKHSTEQKHICSTITAKERDLNAVKNGDHDRRDRRHSSRRGVRSDDSRGCVRRKSTSERRRVRDSERRHRRSSSRERYERRSRSRSISERKRQSRSRSRRRDEDRSRRRCRDRRSHERVRRSRSRR</sequence>
<evidence type="ECO:0000313" key="5">
    <source>
        <dbReference type="EMBL" id="ETO61730.1"/>
    </source>
</evidence>
<evidence type="ECO:0000256" key="1">
    <source>
        <dbReference type="ARBA" id="ARBA00022884"/>
    </source>
</evidence>
<feature type="compositionally biased region" description="Basic and acidic residues" evidence="3">
    <location>
        <begin position="135"/>
        <end position="184"/>
    </location>
</feature>
<dbReference type="InterPro" id="IPR012677">
    <property type="entry name" value="Nucleotide-bd_a/b_plait_sf"/>
</dbReference>
<proteinExistence type="predicted"/>
<feature type="domain" description="RRM" evidence="4">
    <location>
        <begin position="15"/>
        <end position="91"/>
    </location>
</feature>
<evidence type="ECO:0000256" key="3">
    <source>
        <dbReference type="SAM" id="MobiDB-lite"/>
    </source>
</evidence>
<comment type="caution">
    <text evidence="5">The sequence shown here is derived from an EMBL/GenBank/DDBJ whole genome shotgun (WGS) entry which is preliminary data.</text>
</comment>
<feature type="region of interest" description="Disordered" evidence="3">
    <location>
        <begin position="89"/>
        <end position="219"/>
    </location>
</feature>
<evidence type="ECO:0000256" key="2">
    <source>
        <dbReference type="PROSITE-ProRule" id="PRU00176"/>
    </source>
</evidence>
<dbReference type="SMART" id="SM00360">
    <property type="entry name" value="RRM"/>
    <property type="match status" value="1"/>
</dbReference>
<dbReference type="EMBL" id="ANJA01003731">
    <property type="protein sequence ID" value="ETO61730.1"/>
    <property type="molecule type" value="Genomic_DNA"/>
</dbReference>
<evidence type="ECO:0000313" key="6">
    <source>
        <dbReference type="Proteomes" id="UP000028582"/>
    </source>
</evidence>
<dbReference type="InterPro" id="IPR035979">
    <property type="entry name" value="RBD_domain_sf"/>
</dbReference>
<dbReference type="GO" id="GO:0003723">
    <property type="term" value="F:RNA binding"/>
    <property type="evidence" value="ECO:0007669"/>
    <property type="project" value="UniProtKB-UniRule"/>
</dbReference>
<dbReference type="OrthoDB" id="5970at2759"/>
<feature type="compositionally biased region" description="Basic and acidic residues" evidence="3">
    <location>
        <begin position="90"/>
        <end position="102"/>
    </location>
</feature>
<dbReference type="SUPFAM" id="SSF54928">
    <property type="entry name" value="RNA-binding domain, RBD"/>
    <property type="match status" value="1"/>
</dbReference>
<accession>A0A080Z519</accession>
<dbReference type="PROSITE" id="PS50102">
    <property type="entry name" value="RRM"/>
    <property type="match status" value="1"/>
</dbReference>
<dbReference type="Gene3D" id="3.30.70.330">
    <property type="match status" value="1"/>
</dbReference>
<name>A0A080Z519_PHYNI</name>
<keyword evidence="1 2" id="KW-0694">RNA-binding</keyword>
<dbReference type="AlphaFoldDB" id="A0A080Z519"/>
<protein>
    <recommendedName>
        <fullName evidence="4">RRM domain-containing protein</fullName>
    </recommendedName>
</protein>
<dbReference type="InterPro" id="IPR000504">
    <property type="entry name" value="RRM_dom"/>
</dbReference>
<dbReference type="Pfam" id="PF00076">
    <property type="entry name" value="RRM_1"/>
    <property type="match status" value="1"/>
</dbReference>